<feature type="region of interest" description="Disordered" evidence="1">
    <location>
        <begin position="128"/>
        <end position="148"/>
    </location>
</feature>
<feature type="compositionally biased region" description="Basic and acidic residues" evidence="1">
    <location>
        <begin position="130"/>
        <end position="139"/>
    </location>
</feature>
<organism evidence="2 3">
    <name type="scientific">Halocatena salina</name>
    <dbReference type="NCBI Taxonomy" id="2934340"/>
    <lineage>
        <taxon>Archaea</taxon>
        <taxon>Methanobacteriati</taxon>
        <taxon>Methanobacteriota</taxon>
        <taxon>Stenosarchaea group</taxon>
        <taxon>Halobacteria</taxon>
        <taxon>Halobacteriales</taxon>
        <taxon>Natronomonadaceae</taxon>
        <taxon>Halocatena</taxon>
    </lineage>
</organism>
<dbReference type="Proteomes" id="UP000831768">
    <property type="component" value="Chromosome"/>
</dbReference>
<sequence>MDEAAAVRRAARATVEDIEPARLRNALLAFIDSTSLTPGVLTLLTARIRSDSHDGLKQPAAGVQLIYNGLRLTRQLAHNEPWNDGEEERENANMHILVADVLVARGFYLLAHTNAASTAVDVVRSFGQHQADEHRHDPETEGEFEPNTSTAEQQLKRDVLELALTTGTVVADSEETTGDLQTVAKDLVETCDGAGFPAPEAFLSPSVADRLTQSVASAYVDS</sequence>
<gene>
    <name evidence="2" type="ORF">MW046_07285</name>
</gene>
<dbReference type="Pfam" id="PF23426">
    <property type="entry name" value="DUF7114"/>
    <property type="match status" value="1"/>
</dbReference>
<protein>
    <submittedName>
        <fullName evidence="2">Uncharacterized protein</fullName>
    </submittedName>
</protein>
<proteinExistence type="predicted"/>
<accession>A0A8U0A150</accession>
<evidence type="ECO:0000313" key="3">
    <source>
        <dbReference type="Proteomes" id="UP000831768"/>
    </source>
</evidence>
<dbReference type="GeneID" id="71927838"/>
<dbReference type="KEGG" id="haad:MW046_07285"/>
<evidence type="ECO:0000313" key="2">
    <source>
        <dbReference type="EMBL" id="UPM41793.1"/>
    </source>
</evidence>
<dbReference type="RefSeq" id="WP_247992473.1">
    <property type="nucleotide sequence ID" value="NZ_CP096019.1"/>
</dbReference>
<dbReference type="InterPro" id="IPR055538">
    <property type="entry name" value="DUF7114"/>
</dbReference>
<dbReference type="EMBL" id="CP096019">
    <property type="protein sequence ID" value="UPM41793.1"/>
    <property type="molecule type" value="Genomic_DNA"/>
</dbReference>
<keyword evidence="3" id="KW-1185">Reference proteome</keyword>
<dbReference type="AlphaFoldDB" id="A0A8U0A150"/>
<evidence type="ECO:0000256" key="1">
    <source>
        <dbReference type="SAM" id="MobiDB-lite"/>
    </source>
</evidence>
<reference evidence="2" key="1">
    <citation type="submission" date="2022-04" db="EMBL/GenBank/DDBJ databases">
        <title>Halocatena sp. nov., isolated from a salt lake.</title>
        <authorList>
            <person name="Cui H.-L."/>
        </authorList>
    </citation>
    <scope>NUCLEOTIDE SEQUENCE</scope>
    <source>
        <strain evidence="2">AD-1</strain>
    </source>
</reference>
<name>A0A8U0A150_9EURY</name>